<evidence type="ECO:0000256" key="1">
    <source>
        <dbReference type="SAM" id="Phobius"/>
    </source>
</evidence>
<feature type="transmembrane region" description="Helical" evidence="1">
    <location>
        <begin position="692"/>
        <end position="714"/>
    </location>
</feature>
<protein>
    <recommendedName>
        <fullName evidence="7">Prealbumin-like fold domain-containing protein</fullName>
    </recommendedName>
</protein>
<sequence length="727" mass="80196">MRKLKHICLMLSLILPLFAGLSELRHVKAADETFDTTVRLHKIVQGTGTGTGTGTTFDNDGLEISADKLSGWRPVKGVTFAYMSLDQFLDWEEGEATPHWKAGAEAITKYFSIVDDAANGQSKFVFNAKGYTYTNGIYQVDESNNNPVTNDQLLAAMTQLAEDNDSITLNETNPTDQDGMVEVTLPDELWLIVEKEKPSGITVDATPMLLMLPASDQDNIIFGGPNADEAHQYLHLYPKNFTQSTTLNKVIDPDGNGYVENDETVGVTRGEIFKWGLDIHIPATADSFEQYLLKDVLPYQVDLLQVRILALNADGTESNLLYDTGQRSRSDYAHNATEEGHDYLKGISGLGKTYTLTDQSDTTPLGKVIKSVVGKDSKYNRIARDDKGVFLDVDGNPFYDKDGNWAGKAPMINRVTETDDTNIAKWIDKISTDLDTEQSDINKDNTRDGWFEIDLQPALAYLAENRINDIRVEVSTLVNAAAHTGRITNEAKITDDMRTRYDIATTWSGGWGMVKTVGKADYNDDQIGVKNPLAGAEFYLQWPSAPAGIELVEGGQTKGGEMLVMARDYTKEDHALAWWTVKSSDHEQYYDYKYSQSDGWFGFSGLRGGTYEVMESKATSGYFQPDAPVLVFKIVSAYHAPKIVDGEVVSDWTDESSAGYIGTDENGVVIGNGYVTGVVNGLELNVINYHKLILPLTGGIGILAILLIGGLLMIRGLRKRHQRGISP</sequence>
<keyword evidence="1" id="KW-1133">Transmembrane helix</keyword>
<organism evidence="5 6">
    <name type="scientific">Leuconostoc pseudomesenteroides</name>
    <dbReference type="NCBI Taxonomy" id="33968"/>
    <lineage>
        <taxon>Bacteria</taxon>
        <taxon>Bacillati</taxon>
        <taxon>Bacillota</taxon>
        <taxon>Bacilli</taxon>
        <taxon>Lactobacillales</taxon>
        <taxon>Lactobacillaceae</taxon>
        <taxon>Leuconostoc</taxon>
    </lineage>
</organism>
<name>A0A5B8SW18_LEUPS</name>
<feature type="signal peptide" evidence="2">
    <location>
        <begin position="1"/>
        <end position="19"/>
    </location>
</feature>
<accession>A0A5B8SW18</accession>
<evidence type="ECO:0008006" key="7">
    <source>
        <dbReference type="Google" id="ProtNLM"/>
    </source>
</evidence>
<feature type="domain" description="Gram-positive pilin subunit D1 N-terminal" evidence="3">
    <location>
        <begin position="35"/>
        <end position="240"/>
    </location>
</feature>
<dbReference type="InterPro" id="IPR013783">
    <property type="entry name" value="Ig-like_fold"/>
</dbReference>
<evidence type="ECO:0000313" key="6">
    <source>
        <dbReference type="Proteomes" id="UP000321296"/>
    </source>
</evidence>
<dbReference type="KEGG" id="lpse:FGL85_01850"/>
<dbReference type="RefSeq" id="WP_147651129.1">
    <property type="nucleotide sequence ID" value="NZ_CP042383.1"/>
</dbReference>
<keyword evidence="2" id="KW-0732">Signal</keyword>
<dbReference type="InterPro" id="IPR041033">
    <property type="entry name" value="SpaA_PFL_dom_1"/>
</dbReference>
<evidence type="ECO:0000256" key="2">
    <source>
        <dbReference type="SAM" id="SignalP"/>
    </source>
</evidence>
<feature type="domain" description="SpaA-like prealbumin fold" evidence="4">
    <location>
        <begin position="531"/>
        <end position="634"/>
    </location>
</feature>
<dbReference type="Gene3D" id="2.60.40.10">
    <property type="entry name" value="Immunoglobulins"/>
    <property type="match status" value="2"/>
</dbReference>
<feature type="chain" id="PRO_5039684881" description="Prealbumin-like fold domain-containing protein" evidence="2">
    <location>
        <begin position="20"/>
        <end position="727"/>
    </location>
</feature>
<evidence type="ECO:0000259" key="3">
    <source>
        <dbReference type="Pfam" id="PF16555"/>
    </source>
</evidence>
<evidence type="ECO:0000313" key="5">
    <source>
        <dbReference type="EMBL" id="QEA41352.1"/>
    </source>
</evidence>
<evidence type="ECO:0000259" key="4">
    <source>
        <dbReference type="Pfam" id="PF17802"/>
    </source>
</evidence>
<gene>
    <name evidence="5" type="ORF">FGL85_01850</name>
</gene>
<keyword evidence="1" id="KW-0812">Transmembrane</keyword>
<dbReference type="Pfam" id="PF17802">
    <property type="entry name" value="SpaA"/>
    <property type="match status" value="1"/>
</dbReference>
<keyword evidence="1" id="KW-0472">Membrane</keyword>
<dbReference type="EMBL" id="CP042383">
    <property type="protein sequence ID" value="QEA41352.1"/>
    <property type="molecule type" value="Genomic_DNA"/>
</dbReference>
<dbReference type="InterPro" id="IPR032364">
    <property type="entry name" value="GramPos_pilinD1_N"/>
</dbReference>
<dbReference type="AlphaFoldDB" id="A0A5B8SW18"/>
<proteinExistence type="predicted"/>
<dbReference type="Pfam" id="PF16555">
    <property type="entry name" value="GramPos_pilinD1"/>
    <property type="match status" value="1"/>
</dbReference>
<dbReference type="Proteomes" id="UP000321296">
    <property type="component" value="Chromosome"/>
</dbReference>
<reference evidence="5 6" key="1">
    <citation type="submission" date="2019-06" db="EMBL/GenBank/DDBJ databases">
        <title>Genome analyses of bacteria isolated from kimchi.</title>
        <authorList>
            <person name="Lee S."/>
            <person name="Ahn S."/>
            <person name="Roh S."/>
        </authorList>
    </citation>
    <scope>NUCLEOTIDE SEQUENCE [LARGE SCALE GENOMIC DNA]</scope>
    <source>
        <strain evidence="5 6">CBA3630</strain>
    </source>
</reference>